<protein>
    <submittedName>
        <fullName evidence="1">Uncharacterized protein</fullName>
    </submittedName>
</protein>
<feature type="non-terminal residue" evidence="1">
    <location>
        <position position="288"/>
    </location>
</feature>
<comment type="caution">
    <text evidence="1">The sequence shown here is derived from an EMBL/GenBank/DDBJ whole genome shotgun (WGS) entry which is preliminary data.</text>
</comment>
<name>A0ABN8SHI9_9CNID</name>
<proteinExistence type="predicted"/>
<keyword evidence="2" id="KW-1185">Reference proteome</keyword>
<accession>A0ABN8SHI9</accession>
<gene>
    <name evidence="1" type="ORF">PEVE_00021302</name>
</gene>
<dbReference type="SUPFAM" id="SSF56204">
    <property type="entry name" value="Hect, E3 ligase catalytic domain"/>
    <property type="match status" value="1"/>
</dbReference>
<sequence>QVLRKYKNPSFKLQSPLNVQFLSSNALELGVDAGGPTTAYFFYLMQDLMRGSFNGMKVTRPSFFGGVPSHFEALWYPHLYFYRKQLPKHKLSQNAKNLQCLLKRFVTQGDFFMPYYYFTLKLVHCSDQELGKFPLDGDFNITDILVSAGFPHIEATPSNRLLAYECVLTYEVITRRITVLDDLRKRLDSVRVMGTGVIDLLQRHSQVQQLVFPVAKSTTEVSELRLLLKYDPTDESTSKVAEFFEKLDELSTRDKHDKKCFCFYVGISGEEETLEGLLQFWTGWPSLP</sequence>
<evidence type="ECO:0000313" key="2">
    <source>
        <dbReference type="Proteomes" id="UP001159427"/>
    </source>
</evidence>
<dbReference type="InterPro" id="IPR035983">
    <property type="entry name" value="Hect_E3_ubiquitin_ligase"/>
</dbReference>
<organism evidence="1 2">
    <name type="scientific">Porites evermanni</name>
    <dbReference type="NCBI Taxonomy" id="104178"/>
    <lineage>
        <taxon>Eukaryota</taxon>
        <taxon>Metazoa</taxon>
        <taxon>Cnidaria</taxon>
        <taxon>Anthozoa</taxon>
        <taxon>Hexacorallia</taxon>
        <taxon>Scleractinia</taxon>
        <taxon>Fungiina</taxon>
        <taxon>Poritidae</taxon>
        <taxon>Porites</taxon>
    </lineage>
</organism>
<reference evidence="1 2" key="1">
    <citation type="submission" date="2022-05" db="EMBL/GenBank/DDBJ databases">
        <authorList>
            <consortium name="Genoscope - CEA"/>
            <person name="William W."/>
        </authorList>
    </citation>
    <scope>NUCLEOTIDE SEQUENCE [LARGE SCALE GENOMIC DNA]</scope>
</reference>
<feature type="non-terminal residue" evidence="1">
    <location>
        <position position="1"/>
    </location>
</feature>
<dbReference type="Proteomes" id="UP001159427">
    <property type="component" value="Unassembled WGS sequence"/>
</dbReference>
<dbReference type="EMBL" id="CALNXI010002853">
    <property type="protein sequence ID" value="CAH3191111.1"/>
    <property type="molecule type" value="Genomic_DNA"/>
</dbReference>
<evidence type="ECO:0000313" key="1">
    <source>
        <dbReference type="EMBL" id="CAH3191111.1"/>
    </source>
</evidence>